<reference evidence="3 4" key="1">
    <citation type="journal article" date="2013" name="Genome Announc.">
        <title>Draft Genome Sequence of 'Candidatus Halobonum tyrrellensis' Strain G22, Isolated from the Hypersaline Waters of Lake Tyrrell, Australia.</title>
        <authorList>
            <person name="Ugalde J.A."/>
            <person name="Narasingarao P."/>
            <person name="Kuo S."/>
            <person name="Podell S."/>
            <person name="Allen E.E."/>
        </authorList>
    </citation>
    <scope>NUCLEOTIDE SEQUENCE [LARGE SCALE GENOMIC DNA]</scope>
    <source>
        <strain evidence="3 4">G22</strain>
    </source>
</reference>
<sequence length="112" mass="11290">MNWPLVRRGLLRYSLLAGGTTVGLVVYAFGPSAAVVTFSLGLAALLWAAGGGGEVRMGTVASNAESPGVGDASVRDHDEGRAASLPSDLALFFYGVGLVVCSPVAVAAVLAR</sequence>
<evidence type="ECO:0000256" key="1">
    <source>
        <dbReference type="SAM" id="Phobius"/>
    </source>
</evidence>
<gene>
    <name evidence="3" type="ORF">K933_13379</name>
</gene>
<dbReference type="RefSeq" id="WP_023395250.1">
    <property type="nucleotide sequence ID" value="NZ_ASGZ01000056.1"/>
</dbReference>
<keyword evidence="1" id="KW-1133">Transmembrane helix</keyword>
<keyword evidence="1" id="KW-0472">Membrane</keyword>
<evidence type="ECO:0000313" key="3">
    <source>
        <dbReference type="EMBL" id="ESP87578.1"/>
    </source>
</evidence>
<feature type="domain" description="DUF8070" evidence="2">
    <location>
        <begin position="1"/>
        <end position="109"/>
    </location>
</feature>
<dbReference type="Proteomes" id="UP000017840">
    <property type="component" value="Unassembled WGS sequence"/>
</dbReference>
<dbReference type="AlphaFoldDB" id="V4HC02"/>
<proteinExistence type="predicted"/>
<keyword evidence="4" id="KW-1185">Reference proteome</keyword>
<protein>
    <recommendedName>
        <fullName evidence="2">DUF8070 domain-containing protein</fullName>
    </recommendedName>
</protein>
<evidence type="ECO:0000313" key="4">
    <source>
        <dbReference type="Proteomes" id="UP000017840"/>
    </source>
</evidence>
<feature type="transmembrane region" description="Helical" evidence="1">
    <location>
        <begin position="91"/>
        <end position="111"/>
    </location>
</feature>
<feature type="transmembrane region" description="Helical" evidence="1">
    <location>
        <begin position="21"/>
        <end position="49"/>
    </location>
</feature>
<dbReference type="OrthoDB" id="248571at2157"/>
<dbReference type="eggNOG" id="ENOG502N64P">
    <property type="taxonomic scope" value="Archaea"/>
</dbReference>
<comment type="caution">
    <text evidence="3">The sequence shown here is derived from an EMBL/GenBank/DDBJ whole genome shotgun (WGS) entry which is preliminary data.</text>
</comment>
<keyword evidence="1" id="KW-0812">Transmembrane</keyword>
<name>V4HC02_9EURY</name>
<dbReference type="InterPro" id="IPR058383">
    <property type="entry name" value="DUF8070"/>
</dbReference>
<evidence type="ECO:0000259" key="2">
    <source>
        <dbReference type="Pfam" id="PF26267"/>
    </source>
</evidence>
<dbReference type="EMBL" id="ASGZ01000056">
    <property type="protein sequence ID" value="ESP87578.1"/>
    <property type="molecule type" value="Genomic_DNA"/>
</dbReference>
<organism evidence="3 4">
    <name type="scientific">Candidatus Halobonum tyrrellensis G22</name>
    <dbReference type="NCBI Taxonomy" id="1324957"/>
    <lineage>
        <taxon>Archaea</taxon>
        <taxon>Methanobacteriati</taxon>
        <taxon>Methanobacteriota</taxon>
        <taxon>Stenosarchaea group</taxon>
        <taxon>Halobacteria</taxon>
        <taxon>Halobacteriales</taxon>
        <taxon>Haloferacaceae</taxon>
        <taxon>Candidatus Halobonum</taxon>
    </lineage>
</organism>
<dbReference type="Pfam" id="PF26267">
    <property type="entry name" value="DUF8070"/>
    <property type="match status" value="1"/>
</dbReference>
<accession>V4HC02</accession>